<sequence length="63" mass="7425">MDRKRIMEEAIHSGEMEGAYVSAEFRRDAEQYVDGDFTIEELMTRTKRRWKVDKHEPKAAAHA</sequence>
<feature type="domain" description="Antitoxin VbhA" evidence="1">
    <location>
        <begin position="3"/>
        <end position="49"/>
    </location>
</feature>
<dbReference type="Proteomes" id="UP000287533">
    <property type="component" value="Unassembled WGS sequence"/>
</dbReference>
<dbReference type="InterPro" id="IPR033788">
    <property type="entry name" value="VbhA-like"/>
</dbReference>
<accession>A0A430FK57</accession>
<dbReference type="InterPro" id="IPR043038">
    <property type="entry name" value="VbhA_sf"/>
</dbReference>
<gene>
    <name evidence="2" type="ORF">D2E25_1190</name>
</gene>
<evidence type="ECO:0000259" key="1">
    <source>
        <dbReference type="Pfam" id="PF18495"/>
    </source>
</evidence>
<reference evidence="2 3" key="1">
    <citation type="submission" date="2018-09" db="EMBL/GenBank/DDBJ databases">
        <title>Characterization of the phylogenetic diversity of five novel species belonging to the genus Bifidobacterium.</title>
        <authorList>
            <person name="Lugli G.A."/>
            <person name="Duranti S."/>
            <person name="Milani C."/>
        </authorList>
    </citation>
    <scope>NUCLEOTIDE SEQUENCE [LARGE SCALE GENOMIC DNA]</scope>
    <source>
        <strain evidence="2 3">2034B</strain>
    </source>
</reference>
<protein>
    <recommendedName>
        <fullName evidence="1">Antitoxin VbhA domain-containing protein</fullName>
    </recommendedName>
</protein>
<keyword evidence="3" id="KW-1185">Reference proteome</keyword>
<proteinExistence type="predicted"/>
<dbReference type="Gene3D" id="1.10.8.1050">
    <property type="entry name" value="Antitoxin VbhA-like"/>
    <property type="match status" value="1"/>
</dbReference>
<evidence type="ECO:0000313" key="2">
    <source>
        <dbReference type="EMBL" id="RSX53217.1"/>
    </source>
</evidence>
<name>A0A430FK57_9BIFI</name>
<dbReference type="OrthoDB" id="3194847at2"/>
<dbReference type="EMBL" id="QXGL01000003">
    <property type="protein sequence ID" value="RSX53217.1"/>
    <property type="molecule type" value="Genomic_DNA"/>
</dbReference>
<dbReference type="Pfam" id="PF18495">
    <property type="entry name" value="VbhA"/>
    <property type="match status" value="1"/>
</dbReference>
<dbReference type="InterPro" id="IPR041535">
    <property type="entry name" value="VbhA"/>
</dbReference>
<comment type="caution">
    <text evidence="2">The sequence shown here is derived from an EMBL/GenBank/DDBJ whole genome shotgun (WGS) entry which is preliminary data.</text>
</comment>
<organism evidence="2 3">
    <name type="scientific">Bifidobacterium goeldii</name>
    <dbReference type="NCBI Taxonomy" id="2306975"/>
    <lineage>
        <taxon>Bacteria</taxon>
        <taxon>Bacillati</taxon>
        <taxon>Actinomycetota</taxon>
        <taxon>Actinomycetes</taxon>
        <taxon>Bifidobacteriales</taxon>
        <taxon>Bifidobacteriaceae</taxon>
        <taxon>Bifidobacterium</taxon>
    </lineage>
</organism>
<dbReference type="RefSeq" id="WP_125980847.1">
    <property type="nucleotide sequence ID" value="NZ_QXGL01000003.1"/>
</dbReference>
<evidence type="ECO:0000313" key="3">
    <source>
        <dbReference type="Proteomes" id="UP000287533"/>
    </source>
</evidence>
<dbReference type="CDD" id="cd11586">
    <property type="entry name" value="VbhA_like"/>
    <property type="match status" value="1"/>
</dbReference>
<dbReference type="AlphaFoldDB" id="A0A430FK57"/>